<evidence type="ECO:0000313" key="2">
    <source>
        <dbReference type="EMBL" id="TWU51747.1"/>
    </source>
</evidence>
<gene>
    <name evidence="2" type="ORF">Poly59_33420</name>
</gene>
<feature type="chain" id="PRO_5022801143" evidence="1">
    <location>
        <begin position="29"/>
        <end position="587"/>
    </location>
</feature>
<sequence precursor="true">MNLPQDRFCFLLGLFAAVSLHFAIEAPAQNPGTPWPATDALSRSMPASSDVSRTRPDRFVGIFYFLWHDRNSSVLPNDLSKILPQDPDLLQKPKSPLWGRRGPYYWGQPLYGYYDARDPWVLRRHANLLVDAGVDTVIFDATNRLTYPDVYLSLCEVWSRIQREGGRTPRICFMVNTKAGEAADEIYHDLYEPGRFSELWFQWQGKPLLICDPAKASEEVSQFFTLRKAHWPFTMEDTHNAWHWEATYPQPISYDDDPATPEQVNVSVAQNLHETTGKVVNMSEGTARGRSFHEGKQNITADSVNHGNNFNEQWQRAIELDPPFVMITGWNEWIAGKFSRPGLPVVFVDQFDQEFSRDIEPVRGLHGDNYYYQMVSNIRRYKGAPPVPAVSGVKTIKLDSGYDQWNHVEPDFTDHAFDNDHRDFGRGELHYTNTSGRNDITLCKVARDASNVYFYAKTRNPLTPRTDPNWMWLLIDADQDAKTGWEGYDYVINRSIDGNQTWLERNVGGWAWQRVQQVEIAVAGNELMLSVPRDLLSLTNADFPQFDFKWWDNSRNPGDIMDAYLHGDVAPDARFKFRYSTTTGDLE</sequence>
<dbReference type="Proteomes" id="UP000317977">
    <property type="component" value="Unassembled WGS sequence"/>
</dbReference>
<keyword evidence="1" id="KW-0732">Signal</keyword>
<feature type="signal peptide" evidence="1">
    <location>
        <begin position="1"/>
        <end position="28"/>
    </location>
</feature>
<name>A0A5C6EUG5_9BACT</name>
<dbReference type="EMBL" id="SJPX01000003">
    <property type="protein sequence ID" value="TWU51747.1"/>
    <property type="molecule type" value="Genomic_DNA"/>
</dbReference>
<evidence type="ECO:0000313" key="3">
    <source>
        <dbReference type="Proteomes" id="UP000317977"/>
    </source>
</evidence>
<protein>
    <submittedName>
        <fullName evidence="2">Uncharacterized protein</fullName>
    </submittedName>
</protein>
<organism evidence="2 3">
    <name type="scientific">Rubripirellula reticaptiva</name>
    <dbReference type="NCBI Taxonomy" id="2528013"/>
    <lineage>
        <taxon>Bacteria</taxon>
        <taxon>Pseudomonadati</taxon>
        <taxon>Planctomycetota</taxon>
        <taxon>Planctomycetia</taxon>
        <taxon>Pirellulales</taxon>
        <taxon>Pirellulaceae</taxon>
        <taxon>Rubripirellula</taxon>
    </lineage>
</organism>
<reference evidence="2 3" key="1">
    <citation type="submission" date="2019-02" db="EMBL/GenBank/DDBJ databases">
        <title>Deep-cultivation of Planctomycetes and their phenomic and genomic characterization uncovers novel biology.</title>
        <authorList>
            <person name="Wiegand S."/>
            <person name="Jogler M."/>
            <person name="Boedeker C."/>
            <person name="Pinto D."/>
            <person name="Vollmers J."/>
            <person name="Rivas-Marin E."/>
            <person name="Kohn T."/>
            <person name="Peeters S.H."/>
            <person name="Heuer A."/>
            <person name="Rast P."/>
            <person name="Oberbeckmann S."/>
            <person name="Bunk B."/>
            <person name="Jeske O."/>
            <person name="Meyerdierks A."/>
            <person name="Storesund J.E."/>
            <person name="Kallscheuer N."/>
            <person name="Luecker S."/>
            <person name="Lage O.M."/>
            <person name="Pohl T."/>
            <person name="Merkel B.J."/>
            <person name="Hornburger P."/>
            <person name="Mueller R.-W."/>
            <person name="Bruemmer F."/>
            <person name="Labrenz M."/>
            <person name="Spormann A.M."/>
            <person name="Op Den Camp H."/>
            <person name="Overmann J."/>
            <person name="Amann R."/>
            <person name="Jetten M.S.M."/>
            <person name="Mascher T."/>
            <person name="Medema M.H."/>
            <person name="Devos D.P."/>
            <person name="Kaster A.-K."/>
            <person name="Ovreas L."/>
            <person name="Rohde M."/>
            <person name="Galperin M.Y."/>
            <person name="Jogler C."/>
        </authorList>
    </citation>
    <scope>NUCLEOTIDE SEQUENCE [LARGE SCALE GENOMIC DNA]</scope>
    <source>
        <strain evidence="2 3">Poly59</strain>
    </source>
</reference>
<dbReference type="RefSeq" id="WP_186776292.1">
    <property type="nucleotide sequence ID" value="NZ_SJPX01000003.1"/>
</dbReference>
<proteinExistence type="predicted"/>
<dbReference type="Gene3D" id="3.20.20.80">
    <property type="entry name" value="Glycosidases"/>
    <property type="match status" value="1"/>
</dbReference>
<accession>A0A5C6EUG5</accession>
<evidence type="ECO:0000256" key="1">
    <source>
        <dbReference type="SAM" id="SignalP"/>
    </source>
</evidence>
<keyword evidence="3" id="KW-1185">Reference proteome</keyword>
<comment type="caution">
    <text evidence="2">The sequence shown here is derived from an EMBL/GenBank/DDBJ whole genome shotgun (WGS) entry which is preliminary data.</text>
</comment>
<dbReference type="AlphaFoldDB" id="A0A5C6EUG5"/>